<protein>
    <submittedName>
        <fullName evidence="2">Uncharacterized protein</fullName>
    </submittedName>
</protein>
<accession>A0A5J5ARL1</accession>
<evidence type="ECO:0000313" key="3">
    <source>
        <dbReference type="Proteomes" id="UP000325577"/>
    </source>
</evidence>
<name>A0A5J5ARL1_9ASTE</name>
<evidence type="ECO:0000256" key="1">
    <source>
        <dbReference type="SAM" id="MobiDB-lite"/>
    </source>
</evidence>
<evidence type="ECO:0000313" key="2">
    <source>
        <dbReference type="EMBL" id="KAA8532392.1"/>
    </source>
</evidence>
<dbReference type="EMBL" id="CM018042">
    <property type="protein sequence ID" value="KAA8532392.1"/>
    <property type="molecule type" value="Genomic_DNA"/>
</dbReference>
<dbReference type="AlphaFoldDB" id="A0A5J5ARL1"/>
<organism evidence="2 3">
    <name type="scientific">Nyssa sinensis</name>
    <dbReference type="NCBI Taxonomy" id="561372"/>
    <lineage>
        <taxon>Eukaryota</taxon>
        <taxon>Viridiplantae</taxon>
        <taxon>Streptophyta</taxon>
        <taxon>Embryophyta</taxon>
        <taxon>Tracheophyta</taxon>
        <taxon>Spermatophyta</taxon>
        <taxon>Magnoliopsida</taxon>
        <taxon>eudicotyledons</taxon>
        <taxon>Gunneridae</taxon>
        <taxon>Pentapetalae</taxon>
        <taxon>asterids</taxon>
        <taxon>Cornales</taxon>
        <taxon>Nyssaceae</taxon>
        <taxon>Nyssa</taxon>
    </lineage>
</organism>
<sequence length="161" mass="18270">MSRAIASRLSKLESEAGERGKEATEERWWVRQLPTAWHRKPLIRRWLRFLGWKIYDLAMSWCWKNDGGGAKELSLSVRLGLGRSDFVDPTARMFGGEVGNWAIMCVSCYGDGETVQNFAADVAGLVRSWSRTEGKLGTAGENWEKRKEKRQRSRSDDKGSG</sequence>
<gene>
    <name evidence="2" type="ORF">F0562_032439</name>
</gene>
<dbReference type="Proteomes" id="UP000325577">
    <property type="component" value="Linkage Group LG19"/>
</dbReference>
<feature type="region of interest" description="Disordered" evidence="1">
    <location>
        <begin position="137"/>
        <end position="161"/>
    </location>
</feature>
<proteinExistence type="predicted"/>
<reference evidence="2 3" key="1">
    <citation type="submission" date="2019-09" db="EMBL/GenBank/DDBJ databases">
        <title>A chromosome-level genome assembly of the Chinese tupelo Nyssa sinensis.</title>
        <authorList>
            <person name="Yang X."/>
            <person name="Kang M."/>
            <person name="Yang Y."/>
            <person name="Xiong H."/>
            <person name="Wang M."/>
            <person name="Zhang Z."/>
            <person name="Wang Z."/>
            <person name="Wu H."/>
            <person name="Ma T."/>
            <person name="Liu J."/>
            <person name="Xi Z."/>
        </authorList>
    </citation>
    <scope>NUCLEOTIDE SEQUENCE [LARGE SCALE GENOMIC DNA]</scope>
    <source>
        <strain evidence="2">J267</strain>
        <tissue evidence="2">Leaf</tissue>
    </source>
</reference>
<keyword evidence="3" id="KW-1185">Reference proteome</keyword>